<accession>A0A3A4NYW5</accession>
<sequence length="178" mass="20074">MPSSLSRRTSDFRGSGNKRTEDTEKLAGGNMADIYSIDWYDTLKALVNSREDISARAPQGQWRICVEIAGDGKSPYIGNGQAKYFFILFDKGKCQEYKELSETMDGKGLDFRFSGPATVFEEIAAGMRDFIEAGLRGAIRIRGDMRIFMKNAELVKIMSELYSQQVDTQWPKGRPPYV</sequence>
<dbReference type="Proteomes" id="UP000265882">
    <property type="component" value="Unassembled WGS sequence"/>
</dbReference>
<evidence type="ECO:0000313" key="4">
    <source>
        <dbReference type="Proteomes" id="UP000265882"/>
    </source>
</evidence>
<evidence type="ECO:0000256" key="1">
    <source>
        <dbReference type="SAM" id="MobiDB-lite"/>
    </source>
</evidence>
<dbReference type="Pfam" id="PF02036">
    <property type="entry name" value="SCP2"/>
    <property type="match status" value="1"/>
</dbReference>
<comment type="caution">
    <text evidence="3">The sequence shown here is derived from an EMBL/GenBank/DDBJ whole genome shotgun (WGS) entry which is preliminary data.</text>
</comment>
<dbReference type="AlphaFoldDB" id="A0A3A4NYW5"/>
<gene>
    <name evidence="3" type="ORF">C4520_02075</name>
</gene>
<organism evidence="3 4">
    <name type="scientific">Abyssobacteria bacterium (strain SURF_5)</name>
    <dbReference type="NCBI Taxonomy" id="2093360"/>
    <lineage>
        <taxon>Bacteria</taxon>
        <taxon>Pseudomonadati</taxon>
        <taxon>Candidatus Hydrogenedentota</taxon>
        <taxon>Candidatus Abyssobacteria</taxon>
    </lineage>
</organism>
<feature type="domain" description="SCP2" evidence="2">
    <location>
        <begin position="83"/>
        <end position="156"/>
    </location>
</feature>
<name>A0A3A4NYW5_ABYX5</name>
<dbReference type="InterPro" id="IPR003033">
    <property type="entry name" value="SCP2_sterol-bd_dom"/>
</dbReference>
<evidence type="ECO:0000259" key="2">
    <source>
        <dbReference type="Pfam" id="PF02036"/>
    </source>
</evidence>
<feature type="region of interest" description="Disordered" evidence="1">
    <location>
        <begin position="1"/>
        <end position="23"/>
    </location>
</feature>
<dbReference type="InterPro" id="IPR036527">
    <property type="entry name" value="SCP2_sterol-bd_dom_sf"/>
</dbReference>
<protein>
    <recommendedName>
        <fullName evidence="2">SCP2 domain-containing protein</fullName>
    </recommendedName>
</protein>
<evidence type="ECO:0000313" key="3">
    <source>
        <dbReference type="EMBL" id="RJP25683.1"/>
    </source>
</evidence>
<dbReference type="EMBL" id="QZKU01000019">
    <property type="protein sequence ID" value="RJP25683.1"/>
    <property type="molecule type" value="Genomic_DNA"/>
</dbReference>
<proteinExistence type="predicted"/>
<dbReference type="SUPFAM" id="SSF55718">
    <property type="entry name" value="SCP-like"/>
    <property type="match status" value="1"/>
</dbReference>
<dbReference type="Gene3D" id="3.30.1050.10">
    <property type="entry name" value="SCP2 sterol-binding domain"/>
    <property type="match status" value="1"/>
</dbReference>
<reference evidence="3 4" key="1">
    <citation type="journal article" date="2017" name="ISME J.">
        <title>Energy and carbon metabolisms in a deep terrestrial subsurface fluid microbial community.</title>
        <authorList>
            <person name="Momper L."/>
            <person name="Jungbluth S.P."/>
            <person name="Lee M.D."/>
            <person name="Amend J.P."/>
        </authorList>
    </citation>
    <scope>NUCLEOTIDE SEQUENCE [LARGE SCALE GENOMIC DNA]</scope>
    <source>
        <strain evidence="3">SURF_5</strain>
    </source>
</reference>